<evidence type="ECO:0000313" key="5">
    <source>
        <dbReference type="EMBL" id="KZX15590.1"/>
    </source>
</evidence>
<dbReference type="InterPro" id="IPR041633">
    <property type="entry name" value="Polbeta"/>
</dbReference>
<dbReference type="InterPro" id="IPR043519">
    <property type="entry name" value="NT_sf"/>
</dbReference>
<dbReference type="EC" id="2.7.7.108" evidence="1"/>
<sequence>MLLFGSYAKNTHNKHLDVDLMIICDEKYQKNIGRKLNILPFDIHPIFLTFEEFIDLSSRKEFTVISEALKQNIILYGIEDYYQLLVSINEK</sequence>
<evidence type="ECO:0000256" key="2">
    <source>
        <dbReference type="ARBA" id="ARBA00047518"/>
    </source>
</evidence>
<name>A0A166DGZ0_9EURY</name>
<reference evidence="5 6" key="1">
    <citation type="submission" date="2016-04" db="EMBL/GenBank/DDBJ databases">
        <title>Genome sequence of Methanobrevibacter curvatus DSM 11111.</title>
        <authorList>
            <person name="Poehlein A."/>
            <person name="Seedorf H."/>
            <person name="Daniel R."/>
        </authorList>
    </citation>
    <scope>NUCLEOTIDE SEQUENCE [LARGE SCALE GENOMIC DNA]</scope>
    <source>
        <strain evidence="5 6">DSM 11111</strain>
    </source>
</reference>
<dbReference type="Pfam" id="PF18765">
    <property type="entry name" value="Polbeta"/>
    <property type="match status" value="1"/>
</dbReference>
<dbReference type="Gene3D" id="3.30.460.10">
    <property type="entry name" value="Beta Polymerase, domain 2"/>
    <property type="match status" value="1"/>
</dbReference>
<dbReference type="AlphaFoldDB" id="A0A166DGZ0"/>
<dbReference type="GO" id="GO:0070733">
    <property type="term" value="F:AMPylase activity"/>
    <property type="evidence" value="ECO:0007669"/>
    <property type="project" value="UniProtKB-EC"/>
</dbReference>
<protein>
    <recommendedName>
        <fullName evidence="1">protein adenylyltransferase</fullName>
        <ecNumber evidence="1">2.7.7.108</ecNumber>
    </recommendedName>
</protein>
<dbReference type="SUPFAM" id="SSF81301">
    <property type="entry name" value="Nucleotidyltransferase"/>
    <property type="match status" value="1"/>
</dbReference>
<accession>A0A166DGZ0</accession>
<evidence type="ECO:0000313" key="6">
    <source>
        <dbReference type="Proteomes" id="UP000077245"/>
    </source>
</evidence>
<dbReference type="EMBL" id="LWMV01000032">
    <property type="protein sequence ID" value="KZX15590.1"/>
    <property type="molecule type" value="Genomic_DNA"/>
</dbReference>
<gene>
    <name evidence="5" type="ORF">MBCUR_02190</name>
</gene>
<comment type="catalytic activity">
    <reaction evidence="3">
        <text>L-tyrosyl-[protein] + ATP = O-(5'-adenylyl)-L-tyrosyl-[protein] + diphosphate</text>
        <dbReference type="Rhea" id="RHEA:54288"/>
        <dbReference type="Rhea" id="RHEA-COMP:10136"/>
        <dbReference type="Rhea" id="RHEA-COMP:13846"/>
        <dbReference type="ChEBI" id="CHEBI:30616"/>
        <dbReference type="ChEBI" id="CHEBI:33019"/>
        <dbReference type="ChEBI" id="CHEBI:46858"/>
        <dbReference type="ChEBI" id="CHEBI:83624"/>
        <dbReference type="EC" id="2.7.7.108"/>
    </reaction>
</comment>
<evidence type="ECO:0000256" key="1">
    <source>
        <dbReference type="ARBA" id="ARBA00034531"/>
    </source>
</evidence>
<evidence type="ECO:0000259" key="4">
    <source>
        <dbReference type="Pfam" id="PF18765"/>
    </source>
</evidence>
<dbReference type="PATRIC" id="fig|49547.3.peg.235"/>
<keyword evidence="6" id="KW-1185">Reference proteome</keyword>
<comment type="catalytic activity">
    <reaction evidence="2">
        <text>O-(5'-adenylyl)-L-tyrosyl-[protein] + ATP = O-[5'-(adenylyl-(5'-&gt;3')-adenylyl)]-L-tyrosyl-[protein] + diphosphate</text>
        <dbReference type="Rhea" id="RHEA:66528"/>
        <dbReference type="Rhea" id="RHEA-COMP:13846"/>
        <dbReference type="Rhea" id="RHEA-COMP:17046"/>
        <dbReference type="ChEBI" id="CHEBI:30616"/>
        <dbReference type="ChEBI" id="CHEBI:33019"/>
        <dbReference type="ChEBI" id="CHEBI:83624"/>
        <dbReference type="ChEBI" id="CHEBI:167160"/>
    </reaction>
</comment>
<feature type="domain" description="Polymerase beta nucleotidyltransferase" evidence="4">
    <location>
        <begin position="2"/>
        <end position="77"/>
    </location>
</feature>
<dbReference type="RefSeq" id="WP_067089144.1">
    <property type="nucleotide sequence ID" value="NZ_LWMV01000032.1"/>
</dbReference>
<proteinExistence type="predicted"/>
<keyword evidence="5" id="KW-0808">Transferase</keyword>
<dbReference type="Proteomes" id="UP000077245">
    <property type="component" value="Unassembled WGS sequence"/>
</dbReference>
<organism evidence="5 6">
    <name type="scientific">Methanobrevibacter curvatus</name>
    <dbReference type="NCBI Taxonomy" id="49547"/>
    <lineage>
        <taxon>Archaea</taxon>
        <taxon>Methanobacteriati</taxon>
        <taxon>Methanobacteriota</taxon>
        <taxon>Methanomada group</taxon>
        <taxon>Methanobacteria</taxon>
        <taxon>Methanobacteriales</taxon>
        <taxon>Methanobacteriaceae</taxon>
        <taxon>Methanobrevibacter</taxon>
    </lineage>
</organism>
<comment type="caution">
    <text evidence="5">The sequence shown here is derived from an EMBL/GenBank/DDBJ whole genome shotgun (WGS) entry which is preliminary data.</text>
</comment>
<evidence type="ECO:0000256" key="3">
    <source>
        <dbReference type="ARBA" id="ARBA00048696"/>
    </source>
</evidence>